<name>A0AAE3KI80_9PSEU</name>
<gene>
    <name evidence="2" type="ORF">LX83_005876</name>
</gene>
<dbReference type="EMBL" id="JAMTCK010000016">
    <property type="protein sequence ID" value="MCP2168996.1"/>
    <property type="molecule type" value="Genomic_DNA"/>
</dbReference>
<dbReference type="AlphaFoldDB" id="A0AAE3KI80"/>
<evidence type="ECO:0000313" key="2">
    <source>
        <dbReference type="EMBL" id="MCP2168996.1"/>
    </source>
</evidence>
<evidence type="ECO:0000256" key="1">
    <source>
        <dbReference type="SAM" id="MobiDB-lite"/>
    </source>
</evidence>
<reference evidence="2" key="1">
    <citation type="submission" date="2022-06" db="EMBL/GenBank/DDBJ databases">
        <title>Genomic Encyclopedia of Archaeal and Bacterial Type Strains, Phase II (KMG-II): from individual species to whole genera.</title>
        <authorList>
            <person name="Goeker M."/>
        </authorList>
    </citation>
    <scope>NUCLEOTIDE SEQUENCE</scope>
    <source>
        <strain evidence="2">DSM 43935</strain>
    </source>
</reference>
<dbReference type="RefSeq" id="WP_253777328.1">
    <property type="nucleotide sequence ID" value="NZ_JAMTCK010000016.1"/>
</dbReference>
<protein>
    <submittedName>
        <fullName evidence="2">Uncharacterized protein</fullName>
    </submittedName>
</protein>
<dbReference type="Proteomes" id="UP001206128">
    <property type="component" value="Unassembled WGS sequence"/>
</dbReference>
<accession>A0AAE3KI80</accession>
<comment type="caution">
    <text evidence="2">The sequence shown here is derived from an EMBL/GenBank/DDBJ whole genome shotgun (WGS) entry which is preliminary data.</text>
</comment>
<feature type="region of interest" description="Disordered" evidence="1">
    <location>
        <begin position="1"/>
        <end position="47"/>
    </location>
</feature>
<organism evidence="2 3">
    <name type="scientific">Goodfellowiella coeruleoviolacea</name>
    <dbReference type="NCBI Taxonomy" id="334858"/>
    <lineage>
        <taxon>Bacteria</taxon>
        <taxon>Bacillati</taxon>
        <taxon>Actinomycetota</taxon>
        <taxon>Actinomycetes</taxon>
        <taxon>Pseudonocardiales</taxon>
        <taxon>Pseudonocardiaceae</taxon>
        <taxon>Goodfellowiella</taxon>
    </lineage>
</organism>
<feature type="region of interest" description="Disordered" evidence="1">
    <location>
        <begin position="78"/>
        <end position="103"/>
    </location>
</feature>
<sequence length="103" mass="11031">MGEQQSITIPPQVGRRARPGSVDGVNGVNGYPDNPDHGADVAGAGPRPLPGIAGQTFLLAFQLAAVNPRKQQVCFRTHQQNGGVAGRHRTRRRNALPFPAYRP</sequence>
<evidence type="ECO:0000313" key="3">
    <source>
        <dbReference type="Proteomes" id="UP001206128"/>
    </source>
</evidence>
<proteinExistence type="predicted"/>
<keyword evidence="3" id="KW-1185">Reference proteome</keyword>